<feature type="non-terminal residue" evidence="1">
    <location>
        <position position="1"/>
    </location>
</feature>
<dbReference type="EMBL" id="CP070246">
    <property type="protein sequence ID" value="QRV39039.1"/>
    <property type="molecule type" value="Genomic_DNA"/>
</dbReference>
<organism evidence="1 2">
    <name type="scientific">Streptomyces californicus</name>
    <dbReference type="NCBI Taxonomy" id="67351"/>
    <lineage>
        <taxon>Bacteria</taxon>
        <taxon>Bacillati</taxon>
        <taxon>Actinomycetota</taxon>
        <taxon>Actinomycetes</taxon>
        <taxon>Kitasatosporales</taxon>
        <taxon>Streptomycetaceae</taxon>
        <taxon>Streptomyces</taxon>
    </lineage>
</organism>
<dbReference type="AlphaFoldDB" id="A0ABD7D6B7"/>
<keyword evidence="1" id="KW-0614">Plasmid</keyword>
<geneLocation type="plasmid" evidence="1 2">
    <name>unnamed2</name>
</geneLocation>
<evidence type="ECO:0000313" key="2">
    <source>
        <dbReference type="Proteomes" id="UP000623926"/>
    </source>
</evidence>
<gene>
    <name evidence="1" type="ORF">I6J42_33615</name>
</gene>
<name>A0ABD7D6B7_9ACTN</name>
<reference evidence="1 2" key="1">
    <citation type="submission" date="2021-02" db="EMBL/GenBank/DDBJ databases">
        <title>FDA dAtabase for Regulatory Grade micrObial Sequences (FDA-ARGOS): Supporting development and validation of Infectious Disease Dx tests.</title>
        <authorList>
            <person name="Sproer C."/>
            <person name="Gronow S."/>
            <person name="Severitt S."/>
            <person name="Schroder I."/>
            <person name="Tallon L."/>
            <person name="Sadzewicz L."/>
            <person name="Zhao X."/>
            <person name="Boylan J."/>
            <person name="Ott S."/>
            <person name="Bowen H."/>
            <person name="Vavikolanu K."/>
            <person name="Mehta A."/>
            <person name="Aluvathingal J."/>
            <person name="Nadendla S."/>
            <person name="Lowell S."/>
            <person name="Myers T."/>
            <person name="Yan Y."/>
            <person name="Sichtig H."/>
        </authorList>
    </citation>
    <scope>NUCLEOTIDE SEQUENCE [LARGE SCALE GENOMIC DNA]</scope>
    <source>
        <strain evidence="1 2">FDAARGOS_1212</strain>
        <plasmid evidence="1 2">unnamed2</plasmid>
    </source>
</reference>
<evidence type="ECO:0000313" key="1">
    <source>
        <dbReference type="EMBL" id="QRV39039.1"/>
    </source>
</evidence>
<accession>A0ABD7D6B7</accession>
<protein>
    <submittedName>
        <fullName evidence="1">Uncharacterized protein</fullName>
    </submittedName>
</protein>
<sequence length="80" mass="8431">SRGGEPEPARVEARRTRSAVTDPLVRLQLLVPGAGEVARQAVGAVFGMREAQSVVELREARERAAVAAEEVVAVGRGVLV</sequence>
<proteinExistence type="predicted"/>
<dbReference type="Proteomes" id="UP000623926">
    <property type="component" value="Plasmid unnamed2"/>
</dbReference>